<gene>
    <name evidence="1" type="ORF">HXM71_05475</name>
</gene>
<comment type="caution">
    <text evidence="1">The sequence shown here is derived from an EMBL/GenBank/DDBJ whole genome shotgun (WGS) entry which is preliminary data.</text>
</comment>
<dbReference type="Proteomes" id="UP000722050">
    <property type="component" value="Unassembled WGS sequence"/>
</dbReference>
<protein>
    <submittedName>
        <fullName evidence="1">Uncharacterized protein</fullName>
    </submittedName>
</protein>
<organism evidence="1 2">
    <name type="scientific">Mogibacterium diversum</name>
    <dbReference type="NCBI Taxonomy" id="114527"/>
    <lineage>
        <taxon>Bacteria</taxon>
        <taxon>Bacillati</taxon>
        <taxon>Bacillota</taxon>
        <taxon>Clostridia</taxon>
        <taxon>Peptostreptococcales</taxon>
        <taxon>Anaerovoracaceae</taxon>
        <taxon>Mogibacterium</taxon>
    </lineage>
</organism>
<reference evidence="1" key="1">
    <citation type="submission" date="2020-04" db="EMBL/GenBank/DDBJ databases">
        <title>Deep metagenomics examines the oral microbiome during advanced dental caries in children, revealing novel taxa and co-occurrences with host molecules.</title>
        <authorList>
            <person name="Baker J.L."/>
            <person name="Morton J.T."/>
            <person name="Dinis M."/>
            <person name="Alvarez R."/>
            <person name="Tran N.C."/>
            <person name="Knight R."/>
            <person name="Edlund A."/>
        </authorList>
    </citation>
    <scope>NUCLEOTIDE SEQUENCE</scope>
    <source>
        <strain evidence="1">JCVI_24_bin.8</strain>
    </source>
</reference>
<dbReference type="EMBL" id="JABZQH010000192">
    <property type="protein sequence ID" value="MBF1352554.1"/>
    <property type="molecule type" value="Genomic_DNA"/>
</dbReference>
<evidence type="ECO:0000313" key="1">
    <source>
        <dbReference type="EMBL" id="MBF1352554.1"/>
    </source>
</evidence>
<evidence type="ECO:0000313" key="2">
    <source>
        <dbReference type="Proteomes" id="UP000722050"/>
    </source>
</evidence>
<name>A0A930HBX8_9FIRM</name>
<dbReference type="AlphaFoldDB" id="A0A930HBX8"/>
<proteinExistence type="predicted"/>
<sequence length="148" mass="17267">MRYGVFAKYKGKEFATADDCAGIVLLSGYISDIEEYGFKVCEPFDLMGFKRVVCVKVVNLSEVDEYYLIRAYAYYEGYKGRVRGPNKNNMVSISYLWGDIPREEAIRLGMEVGHGEYVKEIPLDEVDIFYEREDYDIKEIMQQDEEKK</sequence>
<accession>A0A930HBX8</accession>